<evidence type="ECO:0000256" key="7">
    <source>
        <dbReference type="ARBA" id="ARBA00022989"/>
    </source>
</evidence>
<keyword evidence="8 9" id="KW-0472">Membrane</keyword>
<evidence type="ECO:0000256" key="4">
    <source>
        <dbReference type="ARBA" id="ARBA00016463"/>
    </source>
</evidence>
<feature type="transmembrane region" description="Helical" evidence="9">
    <location>
        <begin position="41"/>
        <end position="66"/>
    </location>
</feature>
<proteinExistence type="inferred from homology"/>
<evidence type="ECO:0000256" key="6">
    <source>
        <dbReference type="ARBA" id="ARBA00022748"/>
    </source>
</evidence>
<reference evidence="11 12" key="1">
    <citation type="submission" date="2019-08" db="EMBL/GenBank/DDBJ databases">
        <title>Complete genome sequence of Terriglobus albidus strain ORNL.</title>
        <authorList>
            <person name="Podar M."/>
        </authorList>
    </citation>
    <scope>NUCLEOTIDE SEQUENCE [LARGE SCALE GENOMIC DNA]</scope>
    <source>
        <strain evidence="11 12">ORNL</strain>
    </source>
</reference>
<gene>
    <name evidence="11" type="ORF">FTW19_22960</name>
</gene>
<dbReference type="PRINTS" id="PR01386">
    <property type="entry name" value="CCMCBIOGNSIS"/>
</dbReference>
<feature type="transmembrane region" description="Helical" evidence="9">
    <location>
        <begin position="116"/>
        <end position="134"/>
    </location>
</feature>
<organism evidence="11 12">
    <name type="scientific">Terriglobus albidus</name>
    <dbReference type="NCBI Taxonomy" id="1592106"/>
    <lineage>
        <taxon>Bacteria</taxon>
        <taxon>Pseudomonadati</taxon>
        <taxon>Acidobacteriota</taxon>
        <taxon>Terriglobia</taxon>
        <taxon>Terriglobales</taxon>
        <taxon>Acidobacteriaceae</taxon>
        <taxon>Terriglobus</taxon>
    </lineage>
</organism>
<dbReference type="InterPro" id="IPR002541">
    <property type="entry name" value="Cyt_c_assembly"/>
</dbReference>
<feature type="transmembrane region" description="Helical" evidence="9">
    <location>
        <begin position="78"/>
        <end position="104"/>
    </location>
</feature>
<dbReference type="InterPro" id="IPR045062">
    <property type="entry name" value="Cyt_c_biogenesis_CcsA/CcmC"/>
</dbReference>
<keyword evidence="5 9" id="KW-0812">Transmembrane</keyword>
<dbReference type="Proteomes" id="UP000321820">
    <property type="component" value="Chromosome"/>
</dbReference>
<dbReference type="KEGG" id="talb:FTW19_22960"/>
<feature type="transmembrane region" description="Helical" evidence="9">
    <location>
        <begin position="146"/>
        <end position="168"/>
    </location>
</feature>
<evidence type="ECO:0000313" key="12">
    <source>
        <dbReference type="Proteomes" id="UP000321820"/>
    </source>
</evidence>
<evidence type="ECO:0000259" key="10">
    <source>
        <dbReference type="Pfam" id="PF01578"/>
    </source>
</evidence>
<keyword evidence="6" id="KW-0201">Cytochrome c-type biogenesis</keyword>
<keyword evidence="7 9" id="KW-1133">Transmembrane helix</keyword>
<dbReference type="GO" id="GO:0020037">
    <property type="term" value="F:heme binding"/>
    <property type="evidence" value="ECO:0007669"/>
    <property type="project" value="InterPro"/>
</dbReference>
<dbReference type="GO" id="GO:0017004">
    <property type="term" value="P:cytochrome complex assembly"/>
    <property type="evidence" value="ECO:0007669"/>
    <property type="project" value="UniProtKB-KW"/>
</dbReference>
<evidence type="ECO:0000256" key="8">
    <source>
        <dbReference type="ARBA" id="ARBA00023136"/>
    </source>
</evidence>
<evidence type="ECO:0000256" key="3">
    <source>
        <dbReference type="ARBA" id="ARBA00005840"/>
    </source>
</evidence>
<evidence type="ECO:0000256" key="1">
    <source>
        <dbReference type="ARBA" id="ARBA00002442"/>
    </source>
</evidence>
<sequence length="230" mass="26045">MRRPFWILLSLSSVLLIAGFYEAVFVAPVEATMGSIYRIFYWHVPINVAAEIFPYVNMLASIALLLMKDKKPDFAGKLDALALATAEVTVLYSFLGLATGMLWGRPVWGIWWAWDARMTSFLALFLLYVSYLILRHFSSSEQVTLVAAVLSIFAGIDVPIVFMSIRWWRTQHPSPVLSGDGSLDRSMWPAILINLAAWFLWGCTLVYARYVIVRHEQRAVECEAMEGITV</sequence>
<dbReference type="PANTHER" id="PTHR30071:SF1">
    <property type="entry name" value="CYTOCHROME B_B6 PROTEIN-RELATED"/>
    <property type="match status" value="1"/>
</dbReference>
<evidence type="ECO:0000256" key="5">
    <source>
        <dbReference type="ARBA" id="ARBA00022692"/>
    </source>
</evidence>
<dbReference type="AlphaFoldDB" id="A0A5B9EKJ0"/>
<dbReference type="InterPro" id="IPR003557">
    <property type="entry name" value="Cyt_c_biogenesis_CcmC"/>
</dbReference>
<accession>A0A5B9EKJ0</accession>
<comment type="subcellular location">
    <subcellularLocation>
        <location evidence="2">Membrane</location>
        <topology evidence="2">Multi-pass membrane protein</topology>
    </subcellularLocation>
</comment>
<comment type="similarity">
    <text evidence="3">Belongs to the CcmC/CycZ/HelC family.</text>
</comment>
<protein>
    <recommendedName>
        <fullName evidence="4">Heme exporter protein C</fullName>
    </recommendedName>
</protein>
<feature type="transmembrane region" description="Helical" evidence="9">
    <location>
        <begin position="188"/>
        <end position="208"/>
    </location>
</feature>
<dbReference type="PANTHER" id="PTHR30071">
    <property type="entry name" value="HEME EXPORTER PROTEIN C"/>
    <property type="match status" value="1"/>
</dbReference>
<dbReference type="GO" id="GO:0015232">
    <property type="term" value="F:heme transmembrane transporter activity"/>
    <property type="evidence" value="ECO:0007669"/>
    <property type="project" value="InterPro"/>
</dbReference>
<dbReference type="OrthoDB" id="9814290at2"/>
<feature type="domain" description="Cytochrome c assembly protein" evidence="10">
    <location>
        <begin position="9"/>
        <end position="169"/>
    </location>
</feature>
<evidence type="ECO:0000256" key="2">
    <source>
        <dbReference type="ARBA" id="ARBA00004141"/>
    </source>
</evidence>
<comment type="function">
    <text evidence="1">Required for the export of heme to the periplasm for the biogenesis of c-type cytochromes.</text>
</comment>
<keyword evidence="12" id="KW-1185">Reference proteome</keyword>
<name>A0A5B9EKJ0_9BACT</name>
<evidence type="ECO:0000313" key="11">
    <source>
        <dbReference type="EMBL" id="QEE30596.1"/>
    </source>
</evidence>
<evidence type="ECO:0000256" key="9">
    <source>
        <dbReference type="SAM" id="Phobius"/>
    </source>
</evidence>
<dbReference type="EMBL" id="CP042806">
    <property type="protein sequence ID" value="QEE30596.1"/>
    <property type="molecule type" value="Genomic_DNA"/>
</dbReference>
<dbReference type="Pfam" id="PF01578">
    <property type="entry name" value="Cytochrom_C_asm"/>
    <property type="match status" value="1"/>
</dbReference>
<dbReference type="GO" id="GO:0005886">
    <property type="term" value="C:plasma membrane"/>
    <property type="evidence" value="ECO:0007669"/>
    <property type="project" value="TreeGrafter"/>
</dbReference>